<dbReference type="EMBL" id="JASAOG010000003">
    <property type="protein sequence ID" value="KAK0069176.1"/>
    <property type="molecule type" value="Genomic_DNA"/>
</dbReference>
<keyword evidence="2" id="KW-1185">Reference proteome</keyword>
<proteinExistence type="predicted"/>
<gene>
    <name evidence="1" type="ORF">Bpfe_001358</name>
</gene>
<protein>
    <submittedName>
        <fullName evidence="1">Uncharacterized protein</fullName>
    </submittedName>
</protein>
<evidence type="ECO:0000313" key="2">
    <source>
        <dbReference type="Proteomes" id="UP001233172"/>
    </source>
</evidence>
<dbReference type="AlphaFoldDB" id="A0AAD8CA27"/>
<dbReference type="Proteomes" id="UP001233172">
    <property type="component" value="Unassembled WGS sequence"/>
</dbReference>
<accession>A0AAD8CA27</accession>
<reference evidence="1" key="1">
    <citation type="journal article" date="2023" name="PLoS Negl. Trop. Dis.">
        <title>A genome sequence for Biomphalaria pfeifferi, the major vector snail for the human-infecting parasite Schistosoma mansoni.</title>
        <authorList>
            <person name="Bu L."/>
            <person name="Lu L."/>
            <person name="Laidemitt M.R."/>
            <person name="Zhang S.M."/>
            <person name="Mutuku M."/>
            <person name="Mkoji G."/>
            <person name="Steinauer M."/>
            <person name="Loker E.S."/>
        </authorList>
    </citation>
    <scope>NUCLEOTIDE SEQUENCE</scope>
    <source>
        <strain evidence="1">KasaAsao</strain>
    </source>
</reference>
<sequence length="87" mass="9831">MRVELMNTYGREFDVYVKRINTISFRVFETNLQLHPSLFSKTVIDKGNFAPMFCAADGHPAPNTSISKGSETIAHNSSGYFLFHNKS</sequence>
<evidence type="ECO:0000313" key="1">
    <source>
        <dbReference type="EMBL" id="KAK0069176.1"/>
    </source>
</evidence>
<comment type="caution">
    <text evidence="1">The sequence shown here is derived from an EMBL/GenBank/DDBJ whole genome shotgun (WGS) entry which is preliminary data.</text>
</comment>
<reference evidence="1" key="2">
    <citation type="submission" date="2023-04" db="EMBL/GenBank/DDBJ databases">
        <authorList>
            <person name="Bu L."/>
            <person name="Lu L."/>
            <person name="Laidemitt M.R."/>
            <person name="Zhang S.M."/>
            <person name="Mutuku M."/>
            <person name="Mkoji G."/>
            <person name="Steinauer M."/>
            <person name="Loker E.S."/>
        </authorList>
    </citation>
    <scope>NUCLEOTIDE SEQUENCE</scope>
    <source>
        <strain evidence="1">KasaAsao</strain>
        <tissue evidence="1">Whole Snail</tissue>
    </source>
</reference>
<feature type="non-terminal residue" evidence="1">
    <location>
        <position position="1"/>
    </location>
</feature>
<name>A0AAD8CA27_BIOPF</name>
<organism evidence="1 2">
    <name type="scientific">Biomphalaria pfeifferi</name>
    <name type="common">Bloodfluke planorb</name>
    <name type="synonym">Freshwater snail</name>
    <dbReference type="NCBI Taxonomy" id="112525"/>
    <lineage>
        <taxon>Eukaryota</taxon>
        <taxon>Metazoa</taxon>
        <taxon>Spiralia</taxon>
        <taxon>Lophotrochozoa</taxon>
        <taxon>Mollusca</taxon>
        <taxon>Gastropoda</taxon>
        <taxon>Heterobranchia</taxon>
        <taxon>Euthyneura</taxon>
        <taxon>Panpulmonata</taxon>
        <taxon>Hygrophila</taxon>
        <taxon>Lymnaeoidea</taxon>
        <taxon>Planorbidae</taxon>
        <taxon>Biomphalaria</taxon>
    </lineage>
</organism>